<dbReference type="GO" id="GO:0003700">
    <property type="term" value="F:DNA-binding transcription factor activity"/>
    <property type="evidence" value="ECO:0007669"/>
    <property type="project" value="InterPro"/>
</dbReference>
<dbReference type="SMART" id="SM00347">
    <property type="entry name" value="HTH_MARR"/>
    <property type="match status" value="1"/>
</dbReference>
<keyword evidence="6" id="KW-1185">Reference proteome</keyword>
<dbReference type="PRINTS" id="PR00598">
    <property type="entry name" value="HTHMARR"/>
</dbReference>
<feature type="domain" description="HTH marR-type" evidence="4">
    <location>
        <begin position="1"/>
        <end position="139"/>
    </location>
</feature>
<dbReference type="InterPro" id="IPR000835">
    <property type="entry name" value="HTH_MarR-typ"/>
</dbReference>
<dbReference type="InterPro" id="IPR036390">
    <property type="entry name" value="WH_DNA-bd_sf"/>
</dbReference>
<dbReference type="Pfam" id="PF01047">
    <property type="entry name" value="MarR"/>
    <property type="match status" value="1"/>
</dbReference>
<organism evidence="5 6">
    <name type="scientific">Sutterella wadsworthensis HGA0223</name>
    <dbReference type="NCBI Taxonomy" id="1203554"/>
    <lineage>
        <taxon>Bacteria</taxon>
        <taxon>Pseudomonadati</taxon>
        <taxon>Pseudomonadota</taxon>
        <taxon>Betaproteobacteria</taxon>
        <taxon>Burkholderiales</taxon>
        <taxon>Sutterellaceae</taxon>
        <taxon>Sutterella</taxon>
    </lineage>
</organism>
<proteinExistence type="predicted"/>
<gene>
    <name evidence="5" type="ORF">HMPREF1476_01317</name>
</gene>
<dbReference type="RefSeq" id="WP_005428759.1">
    <property type="nucleotide sequence ID" value="NZ_KE150480.1"/>
</dbReference>
<comment type="caution">
    <text evidence="5">The sequence shown here is derived from an EMBL/GenBank/DDBJ whole genome shotgun (WGS) entry which is preliminary data.</text>
</comment>
<dbReference type="SUPFAM" id="SSF46785">
    <property type="entry name" value="Winged helix' DNA-binding domain"/>
    <property type="match status" value="1"/>
</dbReference>
<evidence type="ECO:0000256" key="1">
    <source>
        <dbReference type="ARBA" id="ARBA00023015"/>
    </source>
</evidence>
<dbReference type="HOGENOM" id="CLU_083287_7_0_4"/>
<evidence type="ECO:0000313" key="5">
    <source>
        <dbReference type="EMBL" id="EPD99046.1"/>
    </source>
</evidence>
<dbReference type="PATRIC" id="fig|1203554.3.peg.1377"/>
<dbReference type="GO" id="GO:0003677">
    <property type="term" value="F:DNA binding"/>
    <property type="evidence" value="ECO:0007669"/>
    <property type="project" value="UniProtKB-KW"/>
</dbReference>
<accession>S3BF30</accession>
<dbReference type="AlphaFoldDB" id="S3BF30"/>
<dbReference type="InterPro" id="IPR036388">
    <property type="entry name" value="WH-like_DNA-bd_sf"/>
</dbReference>
<keyword evidence="1" id="KW-0805">Transcription regulation</keyword>
<name>S3BF30_9BURK</name>
<dbReference type="PROSITE" id="PS50995">
    <property type="entry name" value="HTH_MARR_2"/>
    <property type="match status" value="1"/>
</dbReference>
<reference evidence="5 6" key="1">
    <citation type="submission" date="2013-04" db="EMBL/GenBank/DDBJ databases">
        <title>The Genome Sequence of Sutterella wadsworthensis HGA0223.</title>
        <authorList>
            <consortium name="The Broad Institute Genomics Platform"/>
            <person name="Earl A."/>
            <person name="Ward D."/>
            <person name="Feldgarden M."/>
            <person name="Gevers D."/>
            <person name="Schmidt T.M."/>
            <person name="Dover J."/>
            <person name="Dai D."/>
            <person name="Walker B."/>
            <person name="Young S."/>
            <person name="Zeng Q."/>
            <person name="Gargeya S."/>
            <person name="Fitzgerald M."/>
            <person name="Haas B."/>
            <person name="Abouelleil A."/>
            <person name="Allen A.W."/>
            <person name="Alvarado L."/>
            <person name="Arachchi H.M."/>
            <person name="Berlin A.M."/>
            <person name="Chapman S.B."/>
            <person name="Gainer-Dewar J."/>
            <person name="Goldberg J."/>
            <person name="Griggs A."/>
            <person name="Gujja S."/>
            <person name="Hansen M."/>
            <person name="Howarth C."/>
            <person name="Imamovic A."/>
            <person name="Ireland A."/>
            <person name="Larimer J."/>
            <person name="McCowan C."/>
            <person name="Murphy C."/>
            <person name="Pearson M."/>
            <person name="Poon T.W."/>
            <person name="Priest M."/>
            <person name="Roberts A."/>
            <person name="Saif S."/>
            <person name="Shea T."/>
            <person name="Sisk P."/>
            <person name="Sykes S."/>
            <person name="Wortman J."/>
            <person name="Nusbaum C."/>
            <person name="Birren B."/>
        </authorList>
    </citation>
    <scope>NUCLEOTIDE SEQUENCE [LARGE SCALE GENOMIC DNA]</scope>
    <source>
        <strain evidence="5 6">HGA0223</strain>
    </source>
</reference>
<dbReference type="EMBL" id="ATCF01000018">
    <property type="protein sequence ID" value="EPD99046.1"/>
    <property type="molecule type" value="Genomic_DNA"/>
</dbReference>
<evidence type="ECO:0000259" key="4">
    <source>
        <dbReference type="PROSITE" id="PS50995"/>
    </source>
</evidence>
<evidence type="ECO:0000313" key="6">
    <source>
        <dbReference type="Proteomes" id="UP000014400"/>
    </source>
</evidence>
<evidence type="ECO:0000256" key="2">
    <source>
        <dbReference type="ARBA" id="ARBA00023125"/>
    </source>
</evidence>
<keyword evidence="2" id="KW-0238">DNA-binding</keyword>
<dbReference type="STRING" id="1203554.HMPREF1476_01317"/>
<dbReference type="Proteomes" id="UP000014400">
    <property type="component" value="Unassembled WGS sequence"/>
</dbReference>
<dbReference type="PANTHER" id="PTHR42756:SF1">
    <property type="entry name" value="TRANSCRIPTIONAL REPRESSOR OF EMRAB OPERON"/>
    <property type="match status" value="1"/>
</dbReference>
<evidence type="ECO:0000256" key="3">
    <source>
        <dbReference type="ARBA" id="ARBA00023163"/>
    </source>
</evidence>
<keyword evidence="3" id="KW-0804">Transcription</keyword>
<dbReference type="Gene3D" id="1.10.10.10">
    <property type="entry name" value="Winged helix-like DNA-binding domain superfamily/Winged helix DNA-binding domain"/>
    <property type="match status" value="1"/>
</dbReference>
<dbReference type="PANTHER" id="PTHR42756">
    <property type="entry name" value="TRANSCRIPTIONAL REGULATOR, MARR"/>
    <property type="match status" value="1"/>
</dbReference>
<protein>
    <recommendedName>
        <fullName evidence="4">HTH marR-type domain-containing protein</fullName>
    </recommendedName>
</protein>
<sequence length="163" mass="17956">MKEDRPILAYAARMHEEGRRFLLTEMKKAGLDELTTSCGDIFQVLFQQEGLSLTAVAQKIRRTKSTTCVMLDRLAKQGYVDRLPSESDGRASIIMLTEKGRALKPIMADISTRMNERILGSLTEDEADQLEVLLAKAVRTYGPAADETGKEGGGCTCSRVLKG</sequence>
<dbReference type="eggNOG" id="COG1846">
    <property type="taxonomic scope" value="Bacteria"/>
</dbReference>